<evidence type="ECO:0000256" key="12">
    <source>
        <dbReference type="SAM" id="MobiDB-lite"/>
    </source>
</evidence>
<dbReference type="Gene3D" id="1.10.3080.10">
    <property type="entry name" value="Clc chloride channel"/>
    <property type="match status" value="1"/>
</dbReference>
<gene>
    <name evidence="15" type="ORF">EVOR1521_LOCUS25745</name>
</gene>
<dbReference type="InterPro" id="IPR000571">
    <property type="entry name" value="Znf_CCCH"/>
</dbReference>
<dbReference type="EMBL" id="CAUJNA010003475">
    <property type="protein sequence ID" value="CAJ1402976.1"/>
    <property type="molecule type" value="Genomic_DNA"/>
</dbReference>
<dbReference type="InterPro" id="IPR036855">
    <property type="entry name" value="Znf_CCCH_sf"/>
</dbReference>
<keyword evidence="10" id="KW-0868">Chloride</keyword>
<dbReference type="SUPFAM" id="SSF81340">
    <property type="entry name" value="Clc chloride channel"/>
    <property type="match status" value="1"/>
</dbReference>
<feature type="domain" description="C3H1-type" evidence="14">
    <location>
        <begin position="1252"/>
        <end position="1280"/>
    </location>
</feature>
<evidence type="ECO:0000259" key="14">
    <source>
        <dbReference type="PROSITE" id="PS50103"/>
    </source>
</evidence>
<proteinExistence type="predicted"/>
<evidence type="ECO:0000256" key="3">
    <source>
        <dbReference type="ARBA" id="ARBA00022692"/>
    </source>
</evidence>
<evidence type="ECO:0000256" key="6">
    <source>
        <dbReference type="ARBA" id="ARBA00022833"/>
    </source>
</evidence>
<keyword evidence="9 13" id="KW-0472">Membrane</keyword>
<evidence type="ECO:0000256" key="10">
    <source>
        <dbReference type="ARBA" id="ARBA00023214"/>
    </source>
</evidence>
<keyword evidence="16" id="KW-1185">Reference proteome</keyword>
<protein>
    <recommendedName>
        <fullName evidence="14">C3H1-type domain-containing protein</fullName>
    </recommendedName>
</protein>
<sequence length="1420" mass="156802">MKEGKDAFVEDLKCVVQELLPQLGPSFVLVDSSFGPGSALAWHLRPYLSGALIINAHLFKAPDFDSTELAQKIRKRMAFLGEKYASKDRDAILSLLPDFMYPTGGAEGVEETKEMYWLAMEEASANFWEMAGLQPSWNFEHLTGMFTELPEWPRDSPPVVLAASDQAPLVVVGEAMQRLQQIMPGSKLEFIPSSKWSWHLEGTDVVEEVTSLLARVAPARVKVTVSHANARVGSETRKVVVIEPNIAPVKHVLYVGIPRFIPWALQQPILEEWAATEFVKIWGISEDSVKPGLMNEGQDAFLEDLKCLAEELLPQLGSNFVLVDSSFGPGSALAWHLRPYLSGALIINAHLFKAPDFDSTELAQKIRKRMAFLGEKYASKDRDAILSLLPDFMYPTGGAEGVEETKERYWLAMEEASANFWEMAGLQPSWNFEHLTGMFTELPEWPRDSPPVVLAASDQAPLVVVGEAMQRLQQIMPGSKLEFIPSSKWSWHLEGPDVLQSVSQMFSSLLPIDNVMAEGYRRLTLREVSSFFPSRTLLMAFVASVVATLLLSVSDLTGSGHLTLYSVRYTVVCHPSDYAMFALLGAAGGLVGALFNALNVRWCAFKSKPCFKRWVGPVQEASLLAFVTLVSSWPLSLTRYLNAQTIHALFDTCSDEPGETVRSRLQAELGLCTEDGYSTSSGNGLLTSLGFAAAIRFCQTVLTIGTACPAGLFVPSLFIGACLGRCLALGLKALNAGTKMFPHTIEPGVYSMVGAASVLGGVSRMTISLVVIMLELTGGLDYVVPFMISVLLAKAVGDSLNEGIYDLQIVLKGYPFLHEELDVTFTERCCDIMETGLVKLDVKLRPRLQDLRVMIRAFTFRGFPVLEGDYFVGYVRRSSLEELISRLELVRGQNEVVTLDDLASVIDPTVMRMVPEAPLTQAHQVFKQLGCQRIFVVGSVPGGAQDVLQGIVTKKNFLKFLQDGTVGCMPEGPGLESRDSGALRFAYDGPQQPSTASHVRLSELFSVLDAAAEAGGETRAEDQLSCSVGPSASDDEAGSEAAGRKPQELEESVLFSDEYEESRSGSQAYTTLSMEQIKAPEGIFAVLVCRAVMGKMNCTKEDPQAAEKVKKGIYDSTCGDRTFRELVIYDPRQCYPEYVVLYQRVYAGDAKAEAEKKERFFMQVPLSWRHVATDLTKGFQQEAMLPEPGRLYMQCVVNQAEISPAREVRQVMRLEDASLWVRYVSFKTELRKRISLDKSAKRVNLVETDFRALMKRPCKFFKTKRGCKSGDKCRFSHNPFSDLDDLGLAAGRRLPVDELDRRLNEGFLWYGCTVSQAKGLANGFKAAGTFYESLDAALKTTRKEDGVKVAVLCRVACGVTDEDESADADATILQADEQRKTLLVKDVNAVYPEYVLHLSADEFEEPEVEIESEPAECGCI</sequence>
<evidence type="ECO:0000256" key="7">
    <source>
        <dbReference type="ARBA" id="ARBA00022989"/>
    </source>
</evidence>
<evidence type="ECO:0000313" key="16">
    <source>
        <dbReference type="Proteomes" id="UP001178507"/>
    </source>
</evidence>
<feature type="transmembrane region" description="Helical" evidence="13">
    <location>
        <begin position="578"/>
        <end position="600"/>
    </location>
</feature>
<dbReference type="InterPro" id="IPR001807">
    <property type="entry name" value="ClC"/>
</dbReference>
<keyword evidence="3 13" id="KW-0812">Transmembrane</keyword>
<dbReference type="PANTHER" id="PTHR45711">
    <property type="entry name" value="CHLORIDE CHANNEL PROTEIN"/>
    <property type="match status" value="1"/>
</dbReference>
<dbReference type="InterPro" id="IPR029058">
    <property type="entry name" value="AB_hydrolase_fold"/>
</dbReference>
<dbReference type="Gene3D" id="3.90.228.10">
    <property type="match status" value="1"/>
</dbReference>
<dbReference type="PROSITE" id="PS50103">
    <property type="entry name" value="ZF_C3H1"/>
    <property type="match status" value="1"/>
</dbReference>
<evidence type="ECO:0000256" key="5">
    <source>
        <dbReference type="ARBA" id="ARBA00022771"/>
    </source>
</evidence>
<feature type="transmembrane region" description="Helical" evidence="13">
    <location>
        <begin position="536"/>
        <end position="558"/>
    </location>
</feature>
<dbReference type="SUPFAM" id="SSF56399">
    <property type="entry name" value="ADP-ribosylation"/>
    <property type="match status" value="1"/>
</dbReference>
<comment type="caution">
    <text evidence="15">The sequence shown here is derived from an EMBL/GenBank/DDBJ whole genome shotgun (WGS) entry which is preliminary data.</text>
</comment>
<reference evidence="15" key="1">
    <citation type="submission" date="2023-08" db="EMBL/GenBank/DDBJ databases">
        <authorList>
            <person name="Chen Y."/>
            <person name="Shah S."/>
            <person name="Dougan E. K."/>
            <person name="Thang M."/>
            <person name="Chan C."/>
        </authorList>
    </citation>
    <scope>NUCLEOTIDE SEQUENCE</scope>
</reference>
<dbReference type="Gene3D" id="3.10.580.10">
    <property type="entry name" value="CBS-domain"/>
    <property type="match status" value="1"/>
</dbReference>
<keyword evidence="7 13" id="KW-1133">Transmembrane helix</keyword>
<evidence type="ECO:0000256" key="11">
    <source>
        <dbReference type="PROSITE-ProRule" id="PRU00723"/>
    </source>
</evidence>
<keyword evidence="4 11" id="KW-0479">Metal-binding</keyword>
<keyword evidence="5 11" id="KW-0863">Zinc-finger</keyword>
<dbReference type="GO" id="GO:0008270">
    <property type="term" value="F:zinc ion binding"/>
    <property type="evidence" value="ECO:0007669"/>
    <property type="project" value="UniProtKB-KW"/>
</dbReference>
<dbReference type="Gene3D" id="3.40.50.1820">
    <property type="entry name" value="alpha/beta hydrolase"/>
    <property type="match status" value="2"/>
</dbReference>
<evidence type="ECO:0000256" key="13">
    <source>
        <dbReference type="SAM" id="Phobius"/>
    </source>
</evidence>
<dbReference type="PANTHER" id="PTHR45711:SF6">
    <property type="entry name" value="CHLORIDE CHANNEL PROTEIN"/>
    <property type="match status" value="1"/>
</dbReference>
<dbReference type="GO" id="GO:0005247">
    <property type="term" value="F:voltage-gated chloride channel activity"/>
    <property type="evidence" value="ECO:0007669"/>
    <property type="project" value="TreeGrafter"/>
</dbReference>
<evidence type="ECO:0000313" key="15">
    <source>
        <dbReference type="EMBL" id="CAJ1402976.1"/>
    </source>
</evidence>
<dbReference type="PRINTS" id="PR00762">
    <property type="entry name" value="CLCHANNEL"/>
</dbReference>
<dbReference type="GO" id="GO:0005769">
    <property type="term" value="C:early endosome"/>
    <property type="evidence" value="ECO:0007669"/>
    <property type="project" value="TreeGrafter"/>
</dbReference>
<accession>A0AA36JDD5</accession>
<evidence type="ECO:0000256" key="9">
    <source>
        <dbReference type="ARBA" id="ARBA00023136"/>
    </source>
</evidence>
<dbReference type="Pfam" id="PF00654">
    <property type="entry name" value="Voltage_CLC"/>
    <property type="match status" value="1"/>
</dbReference>
<evidence type="ECO:0000256" key="8">
    <source>
        <dbReference type="ARBA" id="ARBA00023065"/>
    </source>
</evidence>
<dbReference type="InterPro" id="IPR046342">
    <property type="entry name" value="CBS_dom_sf"/>
</dbReference>
<evidence type="ECO:0000256" key="1">
    <source>
        <dbReference type="ARBA" id="ARBA00004141"/>
    </source>
</evidence>
<feature type="zinc finger region" description="C3H1-type" evidence="11">
    <location>
        <begin position="1252"/>
        <end position="1280"/>
    </location>
</feature>
<evidence type="ECO:0000256" key="4">
    <source>
        <dbReference type="ARBA" id="ARBA00022723"/>
    </source>
</evidence>
<keyword evidence="6 11" id="KW-0862">Zinc</keyword>
<dbReference type="GO" id="GO:0005886">
    <property type="term" value="C:plasma membrane"/>
    <property type="evidence" value="ECO:0007669"/>
    <property type="project" value="TreeGrafter"/>
</dbReference>
<keyword evidence="8" id="KW-0406">Ion transport</keyword>
<dbReference type="InterPro" id="IPR014743">
    <property type="entry name" value="Cl-channel_core"/>
</dbReference>
<dbReference type="SUPFAM" id="SSF54631">
    <property type="entry name" value="CBS-domain pair"/>
    <property type="match status" value="1"/>
</dbReference>
<name>A0AA36JDD5_9DINO</name>
<feature type="region of interest" description="Disordered" evidence="12">
    <location>
        <begin position="1018"/>
        <end position="1050"/>
    </location>
</feature>
<dbReference type="GO" id="GO:0005794">
    <property type="term" value="C:Golgi apparatus"/>
    <property type="evidence" value="ECO:0007669"/>
    <property type="project" value="TreeGrafter"/>
</dbReference>
<keyword evidence="2" id="KW-0813">Transport</keyword>
<comment type="subcellular location">
    <subcellularLocation>
        <location evidence="1">Membrane</location>
        <topology evidence="1">Multi-pass membrane protein</topology>
    </subcellularLocation>
</comment>
<evidence type="ECO:0000256" key="2">
    <source>
        <dbReference type="ARBA" id="ARBA00022448"/>
    </source>
</evidence>
<dbReference type="Proteomes" id="UP001178507">
    <property type="component" value="Unassembled WGS sequence"/>
</dbReference>
<organism evidence="15 16">
    <name type="scientific">Effrenium voratum</name>
    <dbReference type="NCBI Taxonomy" id="2562239"/>
    <lineage>
        <taxon>Eukaryota</taxon>
        <taxon>Sar</taxon>
        <taxon>Alveolata</taxon>
        <taxon>Dinophyceae</taxon>
        <taxon>Suessiales</taxon>
        <taxon>Symbiodiniaceae</taxon>
        <taxon>Effrenium</taxon>
    </lineage>
</organism>
<dbReference type="SUPFAM" id="SSF90229">
    <property type="entry name" value="CCCH zinc finger"/>
    <property type="match status" value="1"/>
</dbReference>